<protein>
    <submittedName>
        <fullName evidence="5">cAMP-binding domain of CRP or a regulatory subunit of cAMP-dependent protein kinases</fullName>
    </submittedName>
</protein>
<feature type="domain" description="HTH crp-type" evidence="4">
    <location>
        <begin position="149"/>
        <end position="223"/>
    </location>
</feature>
<accession>A0A1I3IJ39</accession>
<dbReference type="CDD" id="cd00038">
    <property type="entry name" value="CAP_ED"/>
    <property type="match status" value="1"/>
</dbReference>
<dbReference type="Gene3D" id="1.10.10.10">
    <property type="entry name" value="Winged helix-like DNA-binding domain superfamily/Winged helix DNA-binding domain"/>
    <property type="match status" value="1"/>
</dbReference>
<evidence type="ECO:0000256" key="1">
    <source>
        <dbReference type="ARBA" id="ARBA00023015"/>
    </source>
</evidence>
<dbReference type="AlphaFoldDB" id="A0A1I3IJ39"/>
<dbReference type="PROSITE" id="PS51063">
    <property type="entry name" value="HTH_CRP_2"/>
    <property type="match status" value="1"/>
</dbReference>
<dbReference type="STRING" id="390807.SAMN04488095_0992"/>
<dbReference type="GO" id="GO:0016301">
    <property type="term" value="F:kinase activity"/>
    <property type="evidence" value="ECO:0007669"/>
    <property type="project" value="UniProtKB-KW"/>
</dbReference>
<dbReference type="InterPro" id="IPR036390">
    <property type="entry name" value="WH_DNA-bd_sf"/>
</dbReference>
<dbReference type="RefSeq" id="WP_092777660.1">
    <property type="nucleotide sequence ID" value="NZ_FORA01000001.1"/>
</dbReference>
<dbReference type="SUPFAM" id="SSF46785">
    <property type="entry name" value="Winged helix' DNA-binding domain"/>
    <property type="match status" value="1"/>
</dbReference>
<dbReference type="InterPro" id="IPR036388">
    <property type="entry name" value="WH-like_DNA-bd_sf"/>
</dbReference>
<proteinExistence type="predicted"/>
<dbReference type="InterPro" id="IPR012318">
    <property type="entry name" value="HTH_CRP"/>
</dbReference>
<dbReference type="OrthoDB" id="7584044at2"/>
<dbReference type="Proteomes" id="UP000199110">
    <property type="component" value="Unassembled WGS sequence"/>
</dbReference>
<dbReference type="InterPro" id="IPR018490">
    <property type="entry name" value="cNMP-bd_dom_sf"/>
</dbReference>
<dbReference type="Pfam" id="PF00027">
    <property type="entry name" value="cNMP_binding"/>
    <property type="match status" value="1"/>
</dbReference>
<reference evidence="5 6" key="1">
    <citation type="submission" date="2016-10" db="EMBL/GenBank/DDBJ databases">
        <authorList>
            <person name="de Groot N.N."/>
        </authorList>
    </citation>
    <scope>NUCLEOTIDE SEQUENCE [LARGE SCALE GENOMIC DNA]</scope>
    <source>
        <strain evidence="5 6">DSM 19073</strain>
    </source>
</reference>
<dbReference type="InterPro" id="IPR014710">
    <property type="entry name" value="RmlC-like_jellyroll"/>
</dbReference>
<evidence type="ECO:0000313" key="6">
    <source>
        <dbReference type="Proteomes" id="UP000199110"/>
    </source>
</evidence>
<keyword evidence="2" id="KW-0238">DNA-binding</keyword>
<dbReference type="InterPro" id="IPR000595">
    <property type="entry name" value="cNMP-bd_dom"/>
</dbReference>
<keyword evidence="3" id="KW-0804">Transcription</keyword>
<evidence type="ECO:0000256" key="2">
    <source>
        <dbReference type="ARBA" id="ARBA00023125"/>
    </source>
</evidence>
<organism evidence="5 6">
    <name type="scientific">Jannaschia pohangensis</name>
    <dbReference type="NCBI Taxonomy" id="390807"/>
    <lineage>
        <taxon>Bacteria</taxon>
        <taxon>Pseudomonadati</taxon>
        <taxon>Pseudomonadota</taxon>
        <taxon>Alphaproteobacteria</taxon>
        <taxon>Rhodobacterales</taxon>
        <taxon>Roseobacteraceae</taxon>
        <taxon>Jannaschia</taxon>
    </lineage>
</organism>
<sequence length="242" mass="26770">MATKCENCPLRRRKVFAETTAEGLEFMQKFKVGELVVDAGTTILMEGSNSPQLFTALHGMGLRYKTLDSDARQVINFVFPGDFLGLQAGVMREMGHSVEAVTKMTLCVFDRREIWTLFKSYPEMAFDLVWLTSAEERFLGEALATVGQRTALESVAWALLKLYQRADALNLAEDDGMPLPIRQQDLADALGLSLVHTNKTLAKIRDLQLASWSDGLLTIADMEGLAALAGTDLSPVRTRPLI</sequence>
<dbReference type="GO" id="GO:0006355">
    <property type="term" value="P:regulation of DNA-templated transcription"/>
    <property type="evidence" value="ECO:0007669"/>
    <property type="project" value="InterPro"/>
</dbReference>
<name>A0A1I3IJ39_9RHOB</name>
<evidence type="ECO:0000259" key="4">
    <source>
        <dbReference type="PROSITE" id="PS51063"/>
    </source>
</evidence>
<keyword evidence="1" id="KW-0805">Transcription regulation</keyword>
<keyword evidence="5" id="KW-0418">Kinase</keyword>
<dbReference type="EMBL" id="FORA01000001">
    <property type="protein sequence ID" value="SFI47932.1"/>
    <property type="molecule type" value="Genomic_DNA"/>
</dbReference>
<evidence type="ECO:0000256" key="3">
    <source>
        <dbReference type="ARBA" id="ARBA00023163"/>
    </source>
</evidence>
<gene>
    <name evidence="5" type="ORF">SAMN04488095_0992</name>
</gene>
<dbReference type="SUPFAM" id="SSF51206">
    <property type="entry name" value="cAMP-binding domain-like"/>
    <property type="match status" value="1"/>
</dbReference>
<dbReference type="Pfam" id="PF13545">
    <property type="entry name" value="HTH_Crp_2"/>
    <property type="match status" value="1"/>
</dbReference>
<evidence type="ECO:0000313" key="5">
    <source>
        <dbReference type="EMBL" id="SFI47932.1"/>
    </source>
</evidence>
<dbReference type="GO" id="GO:0003677">
    <property type="term" value="F:DNA binding"/>
    <property type="evidence" value="ECO:0007669"/>
    <property type="project" value="UniProtKB-KW"/>
</dbReference>
<dbReference type="Gene3D" id="2.60.120.10">
    <property type="entry name" value="Jelly Rolls"/>
    <property type="match status" value="1"/>
</dbReference>
<keyword evidence="5" id="KW-0808">Transferase</keyword>
<keyword evidence="6" id="KW-1185">Reference proteome</keyword>